<feature type="compositionally biased region" description="Basic and acidic residues" evidence="1">
    <location>
        <begin position="1"/>
        <end position="15"/>
    </location>
</feature>
<reference evidence="2 3" key="1">
    <citation type="journal article" date="2014" name="Am. J. Bot.">
        <title>Genome assembly and annotation for red clover (Trifolium pratense; Fabaceae).</title>
        <authorList>
            <person name="Istvanek J."/>
            <person name="Jaros M."/>
            <person name="Krenek A."/>
            <person name="Repkova J."/>
        </authorList>
    </citation>
    <scope>NUCLEOTIDE SEQUENCE [LARGE SCALE GENOMIC DNA]</scope>
    <source>
        <strain evidence="3">cv. Tatra</strain>
        <tissue evidence="2">Young leaves</tissue>
    </source>
</reference>
<feature type="non-terminal residue" evidence="2">
    <location>
        <position position="1"/>
    </location>
</feature>
<reference evidence="2 3" key="2">
    <citation type="journal article" date="2017" name="Front. Plant Sci.">
        <title>Gene Classification and Mining of Molecular Markers Useful in Red Clover (Trifolium pratense) Breeding.</title>
        <authorList>
            <person name="Istvanek J."/>
            <person name="Dluhosova J."/>
            <person name="Dluhos P."/>
            <person name="Patkova L."/>
            <person name="Nedelnik J."/>
            <person name="Repkova J."/>
        </authorList>
    </citation>
    <scope>NUCLEOTIDE SEQUENCE [LARGE SCALE GENOMIC DNA]</scope>
    <source>
        <strain evidence="3">cv. Tatra</strain>
        <tissue evidence="2">Young leaves</tissue>
    </source>
</reference>
<comment type="caution">
    <text evidence="2">The sequence shown here is derived from an EMBL/GenBank/DDBJ whole genome shotgun (WGS) entry which is preliminary data.</text>
</comment>
<dbReference type="Proteomes" id="UP000236291">
    <property type="component" value="Unassembled WGS sequence"/>
</dbReference>
<dbReference type="EMBL" id="ASHM01036144">
    <property type="protein sequence ID" value="PNX79529.1"/>
    <property type="molecule type" value="Genomic_DNA"/>
</dbReference>
<evidence type="ECO:0000313" key="3">
    <source>
        <dbReference type="Proteomes" id="UP000236291"/>
    </source>
</evidence>
<protein>
    <submittedName>
        <fullName evidence="2">Uncharacterized protein</fullName>
    </submittedName>
</protein>
<evidence type="ECO:0000313" key="2">
    <source>
        <dbReference type="EMBL" id="PNX79529.1"/>
    </source>
</evidence>
<feature type="region of interest" description="Disordered" evidence="1">
    <location>
        <begin position="1"/>
        <end position="22"/>
    </location>
</feature>
<sequence length="43" mass="4928">ERVTAVSRFERKRNDSPTTGGAVMGRRWLEMIDGYENRSNSVV</sequence>
<organism evidence="2 3">
    <name type="scientific">Trifolium pratense</name>
    <name type="common">Red clover</name>
    <dbReference type="NCBI Taxonomy" id="57577"/>
    <lineage>
        <taxon>Eukaryota</taxon>
        <taxon>Viridiplantae</taxon>
        <taxon>Streptophyta</taxon>
        <taxon>Embryophyta</taxon>
        <taxon>Tracheophyta</taxon>
        <taxon>Spermatophyta</taxon>
        <taxon>Magnoliopsida</taxon>
        <taxon>eudicotyledons</taxon>
        <taxon>Gunneridae</taxon>
        <taxon>Pentapetalae</taxon>
        <taxon>rosids</taxon>
        <taxon>fabids</taxon>
        <taxon>Fabales</taxon>
        <taxon>Fabaceae</taxon>
        <taxon>Papilionoideae</taxon>
        <taxon>50 kb inversion clade</taxon>
        <taxon>NPAAA clade</taxon>
        <taxon>Hologalegina</taxon>
        <taxon>IRL clade</taxon>
        <taxon>Trifolieae</taxon>
        <taxon>Trifolium</taxon>
    </lineage>
</organism>
<proteinExistence type="predicted"/>
<evidence type="ECO:0000256" key="1">
    <source>
        <dbReference type="SAM" id="MobiDB-lite"/>
    </source>
</evidence>
<gene>
    <name evidence="2" type="ORF">L195_g035515</name>
</gene>
<accession>A0A2K3LLY7</accession>
<dbReference type="AlphaFoldDB" id="A0A2K3LLY7"/>
<name>A0A2K3LLY7_TRIPR</name>